<sequence length="217" mass="23804">MKPILQIALDLTDLFKAIEIATSIVKNFGCSNIWIEAGTPLLKSWGKLVVKSLKELTNCFIVADTKTMDTGGLEAEIFYKAGADAVTVLGVSDNETILDALSKAREYGRRVIVDLINHPAPYERAIELNNMNIDIILYHIGVDVQRKRGLTAIDLIQELKSIRDKVSCKLAVAGGIKHGDARKLVDIGVDIIIVGGAIVKSDNPVESTRKFLEEILY</sequence>
<dbReference type="AlphaFoldDB" id="A0A7C4DAJ5"/>
<accession>A0A7C4DAJ5</accession>
<dbReference type="InterPro" id="IPR013785">
    <property type="entry name" value="Aldolase_TIM"/>
</dbReference>
<comment type="caution">
    <text evidence="4">The sequence shown here is derived from an EMBL/GenBank/DDBJ whole genome shotgun (WGS) entry which is preliminary data.</text>
</comment>
<feature type="domain" description="Orotidine 5'-phosphate decarboxylase" evidence="3">
    <location>
        <begin position="4"/>
        <end position="211"/>
    </location>
</feature>
<gene>
    <name evidence="4" type="ORF">ENU14_05265</name>
</gene>
<keyword evidence="1" id="KW-0456">Lyase</keyword>
<evidence type="ECO:0000256" key="1">
    <source>
        <dbReference type="ARBA" id="ARBA00023239"/>
    </source>
</evidence>
<dbReference type="EMBL" id="DTBJ01000042">
    <property type="protein sequence ID" value="HGM58973.1"/>
    <property type="molecule type" value="Genomic_DNA"/>
</dbReference>
<dbReference type="PANTHER" id="PTHR35039:SF3">
    <property type="entry name" value="3-KETO-L-GULONATE-6-PHOSPHATE DECARBOXYLASE SGBH-RELATED"/>
    <property type="match status" value="1"/>
</dbReference>
<reference evidence="4" key="1">
    <citation type="journal article" date="2020" name="mSystems">
        <title>Genome- and Community-Level Interaction Insights into Carbon Utilization and Element Cycling Functions of Hydrothermarchaeota in Hydrothermal Sediment.</title>
        <authorList>
            <person name="Zhou Z."/>
            <person name="Liu Y."/>
            <person name="Xu W."/>
            <person name="Pan J."/>
            <person name="Luo Z.H."/>
            <person name="Li M."/>
        </authorList>
    </citation>
    <scope>NUCLEOTIDE SEQUENCE [LARGE SCALE GENOMIC DNA]</scope>
    <source>
        <strain evidence="4">SpSt-642</strain>
    </source>
</reference>
<evidence type="ECO:0000313" key="4">
    <source>
        <dbReference type="EMBL" id="HGM58973.1"/>
    </source>
</evidence>
<proteinExistence type="predicted"/>
<dbReference type="CDD" id="cd04726">
    <property type="entry name" value="KGPDC_HPS"/>
    <property type="match status" value="1"/>
</dbReference>
<dbReference type="FunFam" id="3.20.20.70:FF:000022">
    <property type="entry name" value="3-keto-L-gulonate-6-phosphate decarboxylase UlaD"/>
    <property type="match status" value="1"/>
</dbReference>
<dbReference type="Pfam" id="PF00215">
    <property type="entry name" value="OMPdecase"/>
    <property type="match status" value="1"/>
</dbReference>
<evidence type="ECO:0000259" key="3">
    <source>
        <dbReference type="SMART" id="SM00934"/>
    </source>
</evidence>
<dbReference type="SMART" id="SM00934">
    <property type="entry name" value="OMPdecase"/>
    <property type="match status" value="1"/>
</dbReference>
<evidence type="ECO:0000256" key="2">
    <source>
        <dbReference type="ARBA" id="ARBA00023277"/>
    </source>
</evidence>
<dbReference type="GO" id="GO:0019854">
    <property type="term" value="P:L-ascorbic acid catabolic process"/>
    <property type="evidence" value="ECO:0007669"/>
    <property type="project" value="TreeGrafter"/>
</dbReference>
<keyword evidence="2" id="KW-0119">Carbohydrate metabolism</keyword>
<dbReference type="GO" id="GO:0033982">
    <property type="term" value="F:3-dehydro-L-gulonate-6-phosphate decarboxylase activity"/>
    <property type="evidence" value="ECO:0007669"/>
    <property type="project" value="TreeGrafter"/>
</dbReference>
<dbReference type="InterPro" id="IPR041710">
    <property type="entry name" value="HPS/KGPDC"/>
</dbReference>
<protein>
    <submittedName>
        <fullName evidence="4">Orotidine 5-phosphate decarboxylase</fullName>
    </submittedName>
</protein>
<dbReference type="InterPro" id="IPR011060">
    <property type="entry name" value="RibuloseP-bd_barrel"/>
</dbReference>
<dbReference type="GO" id="GO:0004590">
    <property type="term" value="F:orotidine-5'-phosphate decarboxylase activity"/>
    <property type="evidence" value="ECO:0007669"/>
    <property type="project" value="InterPro"/>
</dbReference>
<dbReference type="Gene3D" id="3.20.20.70">
    <property type="entry name" value="Aldolase class I"/>
    <property type="match status" value="1"/>
</dbReference>
<name>A0A7C4DAJ5_STAMA</name>
<dbReference type="PANTHER" id="PTHR35039">
    <property type="entry name" value="3-KETO-L-GULONATE-6-PHOSPHATE DECARBOXYLASE SGBH-RELATED"/>
    <property type="match status" value="1"/>
</dbReference>
<dbReference type="InterPro" id="IPR001754">
    <property type="entry name" value="OMPdeCOase_dom"/>
</dbReference>
<dbReference type="SUPFAM" id="SSF51366">
    <property type="entry name" value="Ribulose-phoshate binding barrel"/>
    <property type="match status" value="1"/>
</dbReference>
<dbReference type="GO" id="GO:0006207">
    <property type="term" value="P:'de novo' pyrimidine nucleobase biosynthetic process"/>
    <property type="evidence" value="ECO:0007669"/>
    <property type="project" value="InterPro"/>
</dbReference>
<organism evidence="4">
    <name type="scientific">Staphylothermus marinus</name>
    <dbReference type="NCBI Taxonomy" id="2280"/>
    <lineage>
        <taxon>Archaea</taxon>
        <taxon>Thermoproteota</taxon>
        <taxon>Thermoprotei</taxon>
        <taxon>Desulfurococcales</taxon>
        <taxon>Desulfurococcaceae</taxon>
        <taxon>Staphylothermus</taxon>
    </lineage>
</organism>